<accession>A0A4Z2H7D8</accession>
<evidence type="ECO:0000313" key="2">
    <source>
        <dbReference type="EMBL" id="TNN61541.1"/>
    </source>
</evidence>
<feature type="compositionally biased region" description="Acidic residues" evidence="1">
    <location>
        <begin position="1"/>
        <end position="10"/>
    </location>
</feature>
<name>A0A4Z2H7D8_9TELE</name>
<dbReference type="Proteomes" id="UP000314294">
    <property type="component" value="Unassembled WGS sequence"/>
</dbReference>
<keyword evidence="3" id="KW-1185">Reference proteome</keyword>
<organism evidence="2 3">
    <name type="scientific">Liparis tanakae</name>
    <name type="common">Tanaka's snailfish</name>
    <dbReference type="NCBI Taxonomy" id="230148"/>
    <lineage>
        <taxon>Eukaryota</taxon>
        <taxon>Metazoa</taxon>
        <taxon>Chordata</taxon>
        <taxon>Craniata</taxon>
        <taxon>Vertebrata</taxon>
        <taxon>Euteleostomi</taxon>
        <taxon>Actinopterygii</taxon>
        <taxon>Neopterygii</taxon>
        <taxon>Teleostei</taxon>
        <taxon>Neoteleostei</taxon>
        <taxon>Acanthomorphata</taxon>
        <taxon>Eupercaria</taxon>
        <taxon>Perciformes</taxon>
        <taxon>Cottioidei</taxon>
        <taxon>Cottales</taxon>
        <taxon>Liparidae</taxon>
        <taxon>Liparis</taxon>
    </lineage>
</organism>
<feature type="region of interest" description="Disordered" evidence="1">
    <location>
        <begin position="1"/>
        <end position="39"/>
    </location>
</feature>
<evidence type="ECO:0000313" key="3">
    <source>
        <dbReference type="Proteomes" id="UP000314294"/>
    </source>
</evidence>
<gene>
    <name evidence="2" type="ORF">EYF80_028286</name>
</gene>
<dbReference type="EMBL" id="SRLO01000314">
    <property type="protein sequence ID" value="TNN61541.1"/>
    <property type="molecule type" value="Genomic_DNA"/>
</dbReference>
<protein>
    <submittedName>
        <fullName evidence="2">Uncharacterized protein</fullName>
    </submittedName>
</protein>
<reference evidence="2 3" key="1">
    <citation type="submission" date="2019-03" db="EMBL/GenBank/DDBJ databases">
        <title>First draft genome of Liparis tanakae, snailfish: a comprehensive survey of snailfish specific genes.</title>
        <authorList>
            <person name="Kim W."/>
            <person name="Song I."/>
            <person name="Jeong J.-H."/>
            <person name="Kim D."/>
            <person name="Kim S."/>
            <person name="Ryu S."/>
            <person name="Song J.Y."/>
            <person name="Lee S.K."/>
        </authorList>
    </citation>
    <scope>NUCLEOTIDE SEQUENCE [LARGE SCALE GENOMIC DNA]</scope>
    <source>
        <tissue evidence="2">Muscle</tissue>
    </source>
</reference>
<proteinExistence type="predicted"/>
<comment type="caution">
    <text evidence="2">The sequence shown here is derived from an EMBL/GenBank/DDBJ whole genome shotgun (WGS) entry which is preliminary data.</text>
</comment>
<dbReference type="AlphaFoldDB" id="A0A4Z2H7D8"/>
<feature type="compositionally biased region" description="Basic and acidic residues" evidence="1">
    <location>
        <begin position="11"/>
        <end position="31"/>
    </location>
</feature>
<evidence type="ECO:0000256" key="1">
    <source>
        <dbReference type="SAM" id="MobiDB-lite"/>
    </source>
</evidence>
<sequence length="72" mass="8250">MTLLEEEGEEIVQRGRGSTDEKNRQKCDMKNESSVSLEQSARRRSASLISNGIYYFMVFGSSAMRKREKSPE</sequence>